<proteinExistence type="predicted"/>
<sequence length="159" mass="16654">MYLYNNTTYVPADNYSDHTVLATTSQILTSTVVASSALGGPVIENVTTGGRGGGGRVHILAYPSNGLGGPPITTTNGLGSVIYTSGSYTALAVALSLVILCLAASLLFALIYAHGTFDLRRSQSETLNRDSGEFDPGTPLQLRAVLRTIPESEMVESNE</sequence>
<feature type="transmembrane region" description="Helical" evidence="1">
    <location>
        <begin position="88"/>
        <end position="113"/>
    </location>
</feature>
<keyword evidence="1" id="KW-0472">Membrane</keyword>
<dbReference type="EMBL" id="PP756680">
    <property type="protein sequence ID" value="XAO37466.1"/>
    <property type="molecule type" value="Genomic_DNA"/>
</dbReference>
<evidence type="ECO:0000313" key="2">
    <source>
        <dbReference type="EMBL" id="XAO37326.1"/>
    </source>
</evidence>
<reference evidence="2" key="1">
    <citation type="submission" date="2024-05" db="EMBL/GenBank/DDBJ databases">
        <title>Fine-tuning the evolutionary stability and environmental longevity of recombinant transmissible vaccines.</title>
        <authorList>
            <person name="Chan B."/>
            <person name="Nuismer S.L."/>
            <person name="Nichols J."/>
            <person name="Davison A.J."/>
            <person name="Alqirbi H."/>
            <person name="Jarvis M.A."/>
            <person name="Redwood A.J."/>
        </authorList>
    </citation>
    <scope>NUCLEOTIDE SEQUENCE</scope>
    <source>
        <strain evidence="2">K181</strain>
    </source>
</reference>
<gene>
    <name evidence="2" type="primary">m162</name>
</gene>
<dbReference type="EMBL" id="PP756679">
    <property type="protein sequence ID" value="XAO37326.1"/>
    <property type="molecule type" value="Genomic_DNA"/>
</dbReference>
<dbReference type="EMBL" id="PP756678">
    <property type="protein sequence ID" value="XAO37186.1"/>
    <property type="molecule type" value="Genomic_DNA"/>
</dbReference>
<protein>
    <submittedName>
        <fullName evidence="2">Membrane protein m162</fullName>
    </submittedName>
</protein>
<name>A0AAU6W7V7_9BETA</name>
<keyword evidence="1" id="KW-0812">Transmembrane</keyword>
<evidence type="ECO:0000256" key="1">
    <source>
        <dbReference type="SAM" id="Phobius"/>
    </source>
</evidence>
<accession>A0AAU6W7V7</accession>
<organism evidence="2">
    <name type="scientific">Muromegalovirus muridbeta1</name>
    <dbReference type="NCBI Taxonomy" id="3050323"/>
    <lineage>
        <taxon>Viruses</taxon>
        <taxon>Duplodnaviria</taxon>
        <taxon>Heunggongvirae</taxon>
        <taxon>Peploviricota</taxon>
        <taxon>Herviviricetes</taxon>
        <taxon>Herpesvirales</taxon>
        <taxon>Orthoherpesviridae</taxon>
        <taxon>Betaherpesvirinae</taxon>
        <taxon>Muromegalovirus</taxon>
    </lineage>
</organism>
<keyword evidence="1" id="KW-1133">Transmembrane helix</keyword>
<dbReference type="EMBL" id="PP756681">
    <property type="protein sequence ID" value="XAO37606.1"/>
    <property type="molecule type" value="Genomic_DNA"/>
</dbReference>